<gene>
    <name evidence="5" type="ORF">AFA_17460</name>
</gene>
<evidence type="ECO:0000313" key="6">
    <source>
        <dbReference type="Proteomes" id="UP000214561"/>
    </source>
</evidence>
<evidence type="ECO:0000259" key="4">
    <source>
        <dbReference type="Pfam" id="PF07804"/>
    </source>
</evidence>
<dbReference type="InterPro" id="IPR012893">
    <property type="entry name" value="HipA-like_C"/>
</dbReference>
<evidence type="ECO:0000256" key="2">
    <source>
        <dbReference type="ARBA" id="ARBA00022679"/>
    </source>
</evidence>
<dbReference type="PANTHER" id="PTHR37419:SF8">
    <property type="entry name" value="TOXIN YJJJ"/>
    <property type="match status" value="1"/>
</dbReference>
<dbReference type="AlphaFoldDB" id="A0AB33D0N5"/>
<reference evidence="5 6" key="1">
    <citation type="submission" date="2017-05" db="EMBL/GenBank/DDBJ databases">
        <authorList>
            <person name="Qiu J.G."/>
            <person name="He J."/>
        </authorList>
    </citation>
    <scope>NUCLEOTIDE SEQUENCE [LARGE SCALE GENOMIC DNA]</scope>
    <source>
        <strain evidence="5 6">JQ135</strain>
    </source>
</reference>
<dbReference type="Pfam" id="PF07804">
    <property type="entry name" value="HipA_C"/>
    <property type="match status" value="1"/>
</dbReference>
<dbReference type="Proteomes" id="UP000214561">
    <property type="component" value="Chromosome"/>
</dbReference>
<dbReference type="EMBL" id="CP021641">
    <property type="protein sequence ID" value="ASR91574.1"/>
    <property type="molecule type" value="Genomic_DNA"/>
</dbReference>
<protein>
    <submittedName>
        <fullName evidence="5">Protein kinase</fullName>
    </submittedName>
</protein>
<dbReference type="GO" id="GO:0005829">
    <property type="term" value="C:cytosol"/>
    <property type="evidence" value="ECO:0007669"/>
    <property type="project" value="TreeGrafter"/>
</dbReference>
<keyword evidence="2" id="KW-0808">Transferase</keyword>
<dbReference type="PANTHER" id="PTHR37419">
    <property type="entry name" value="SERINE/THREONINE-PROTEIN KINASE TOXIN HIPA"/>
    <property type="match status" value="1"/>
</dbReference>
<comment type="similarity">
    <text evidence="1">Belongs to the HipA Ser/Thr kinase family.</text>
</comment>
<sequence>MTMSISKPLYVYLQRPDTGQWVTVGRYIHDSSAKLGQFMYAPSYQDAGLPWSIDPVNLPLSGSVPIQASRYGGLHDALRDACPDAWGRLLIQRQHGLSDSSPNHAYLLKAGNAERWGALAVGSSPKPSIAELSAPPIAEIEKLSAELQAMQLRRPPVDPHLRRRLMATPSMGGARPKATVRDGDQFWLVKPILPSDTEDIPRLEHAAQEWGRAVGLNFAQTAYTGFGEDSALSVMRSLRFDRQHGLRVMTLSAASLLQTEYPGHSGSSAWSYPNLARTLTMIGAPQEDAIELFCRMIFNAVIGNDDDHPRNHAIHYLHDQGRWRLTPAFDVVPNPDFIPQYLAMELSHGSRQISRANALHDAKAFGLSGDEEAVELLDRLLDRIEGQFDQVRLLLGSRLESLMQERLSEGLRRMRSYRIPT</sequence>
<feature type="domain" description="HipA-like C-terminal" evidence="4">
    <location>
        <begin position="170"/>
        <end position="385"/>
    </location>
</feature>
<organism evidence="5 6">
    <name type="scientific">Alcaligenes faecalis</name>
    <dbReference type="NCBI Taxonomy" id="511"/>
    <lineage>
        <taxon>Bacteria</taxon>
        <taxon>Pseudomonadati</taxon>
        <taxon>Pseudomonadota</taxon>
        <taxon>Betaproteobacteria</taxon>
        <taxon>Burkholderiales</taxon>
        <taxon>Alcaligenaceae</taxon>
        <taxon>Alcaligenes</taxon>
    </lineage>
</organism>
<evidence type="ECO:0000256" key="1">
    <source>
        <dbReference type="ARBA" id="ARBA00010164"/>
    </source>
</evidence>
<dbReference type="Gene3D" id="1.10.1070.20">
    <property type="match status" value="1"/>
</dbReference>
<dbReference type="InterPro" id="IPR052028">
    <property type="entry name" value="HipA_Ser/Thr_kinase"/>
</dbReference>
<accession>A0AB33D0N5</accession>
<dbReference type="KEGG" id="afq:AFA_17460"/>
<proteinExistence type="inferred from homology"/>
<evidence type="ECO:0000256" key="3">
    <source>
        <dbReference type="ARBA" id="ARBA00022777"/>
    </source>
</evidence>
<keyword evidence="3 5" id="KW-0418">Kinase</keyword>
<dbReference type="GO" id="GO:0004674">
    <property type="term" value="F:protein serine/threonine kinase activity"/>
    <property type="evidence" value="ECO:0007669"/>
    <property type="project" value="TreeGrafter"/>
</dbReference>
<name>A0AB33D0N5_ALCFA</name>
<evidence type="ECO:0000313" key="5">
    <source>
        <dbReference type="EMBL" id="ASR91574.1"/>
    </source>
</evidence>